<dbReference type="Gene3D" id="3.30.530.20">
    <property type="match status" value="1"/>
</dbReference>
<name>A0A6V7RU60_PLAVN</name>
<feature type="chain" id="PRO_5028421082" evidence="1">
    <location>
        <begin position="22"/>
        <end position="309"/>
    </location>
</feature>
<dbReference type="VEuPathDB" id="PlasmoDB:PVBDA_0300240"/>
<dbReference type="EMBL" id="LR865381">
    <property type="protein sequence ID" value="CAD2085090.1"/>
    <property type="molecule type" value="Genomic_DNA"/>
</dbReference>
<dbReference type="SUPFAM" id="SSF55961">
    <property type="entry name" value="Bet v1-like"/>
    <property type="match status" value="1"/>
</dbReference>
<protein>
    <submittedName>
        <fullName evidence="2">Fam-a protein</fullName>
    </submittedName>
</protein>
<dbReference type="Proteomes" id="UP000515550">
    <property type="component" value="Chromosome PVBDA_03"/>
</dbReference>
<evidence type="ECO:0000313" key="2">
    <source>
        <dbReference type="EMBL" id="CAD2085090.1"/>
    </source>
</evidence>
<dbReference type="InterPro" id="IPR023393">
    <property type="entry name" value="START-like_dom_sf"/>
</dbReference>
<dbReference type="AlphaFoldDB" id="A0A6V7RU60"/>
<accession>A0A6V7RU60</accession>
<dbReference type="NCBIfam" id="TIGR01599">
    <property type="entry name" value="PYST-A"/>
    <property type="match status" value="1"/>
</dbReference>
<sequence>MNKVCMKTVFAILALFPYVRNQVLETDPVPREVFLTEGLKNPVIYDPDEIYEQNKHLFCANSEEEDHAEEIMEGAQRMLIQYATDKFIFKFYEQYDNDTSLYFKKCKGDKYVGKIYTKIHHPNKYNEIVKTLWDPNGEKKYNPDFVSGKVVRAYNPNLLMIQQRYRNGFMGRHKYLYAFAAKYEMPNNTTIIVKASANINDHNRDRKNSENLLVRSANSYEFDADPDEEITAGRLSNMVVDLSGYVIVKKKDHVVIIHVDSTHDNHPASCKWYKLSKKAERLGYVTDLRDYIDNKYTYYPKLGAVSYTF</sequence>
<keyword evidence="1" id="KW-0732">Signal</keyword>
<gene>
    <name evidence="2" type="ORF">PVBDA_0300240</name>
</gene>
<dbReference type="InterPro" id="IPR006486">
    <property type="entry name" value="PYST_A"/>
</dbReference>
<organism evidence="2 3">
    <name type="scientific">Plasmodium vinckei brucechwatti</name>
    <dbReference type="NCBI Taxonomy" id="119398"/>
    <lineage>
        <taxon>Eukaryota</taxon>
        <taxon>Sar</taxon>
        <taxon>Alveolata</taxon>
        <taxon>Apicomplexa</taxon>
        <taxon>Aconoidasida</taxon>
        <taxon>Haemosporida</taxon>
        <taxon>Plasmodiidae</taxon>
        <taxon>Plasmodium</taxon>
        <taxon>Plasmodium (Vinckeia)</taxon>
    </lineage>
</organism>
<evidence type="ECO:0000256" key="1">
    <source>
        <dbReference type="SAM" id="SignalP"/>
    </source>
</evidence>
<evidence type="ECO:0000313" key="3">
    <source>
        <dbReference type="Proteomes" id="UP000515550"/>
    </source>
</evidence>
<proteinExistence type="predicted"/>
<reference evidence="2 3" key="1">
    <citation type="submission" date="2020-08" db="EMBL/GenBank/DDBJ databases">
        <authorList>
            <person name="Ramaprasad A."/>
        </authorList>
    </citation>
    <scope>NUCLEOTIDE SEQUENCE [LARGE SCALE GENOMIC DNA]</scope>
</reference>
<feature type="signal peptide" evidence="1">
    <location>
        <begin position="1"/>
        <end position="21"/>
    </location>
</feature>